<dbReference type="GO" id="GO:0000976">
    <property type="term" value="F:transcription cis-regulatory region binding"/>
    <property type="evidence" value="ECO:0007669"/>
    <property type="project" value="TreeGrafter"/>
</dbReference>
<dbReference type="InterPro" id="IPR009057">
    <property type="entry name" value="Homeodomain-like_sf"/>
</dbReference>
<reference evidence="6 7" key="1">
    <citation type="journal article" date="2014" name="Arch. Microbiol.">
        <title>Arthrobacter enclensis sp. nov., isolated from sediment sample.</title>
        <authorList>
            <person name="Dastager S.G."/>
            <person name="Liu Q."/>
            <person name="Tang S.K."/>
            <person name="Krishnamurthi S."/>
            <person name="Lee J.C."/>
            <person name="Li W.J."/>
        </authorList>
    </citation>
    <scope>NUCLEOTIDE SEQUENCE [LARGE SCALE GENOMIC DNA]</scope>
    <source>
        <strain evidence="6 7">NIO-1008</strain>
    </source>
</reference>
<keyword evidence="2 4" id="KW-0238">DNA-binding</keyword>
<evidence type="ECO:0000256" key="4">
    <source>
        <dbReference type="PROSITE-ProRule" id="PRU00335"/>
    </source>
</evidence>
<dbReference type="Gene3D" id="1.10.357.10">
    <property type="entry name" value="Tetracycline Repressor, domain 2"/>
    <property type="match status" value="1"/>
</dbReference>
<dbReference type="AlphaFoldDB" id="A0A0V8IGH9"/>
<dbReference type="Gene3D" id="1.10.10.60">
    <property type="entry name" value="Homeodomain-like"/>
    <property type="match status" value="1"/>
</dbReference>
<evidence type="ECO:0000256" key="2">
    <source>
        <dbReference type="ARBA" id="ARBA00023125"/>
    </source>
</evidence>
<dbReference type="PANTHER" id="PTHR30055">
    <property type="entry name" value="HTH-TYPE TRANSCRIPTIONAL REGULATOR RUTR"/>
    <property type="match status" value="1"/>
</dbReference>
<keyword evidence="1" id="KW-0805">Transcription regulation</keyword>
<dbReference type="STRING" id="993070.AS031_14435"/>
<dbReference type="SUPFAM" id="SSF46689">
    <property type="entry name" value="Homeodomain-like"/>
    <property type="match status" value="1"/>
</dbReference>
<evidence type="ECO:0000313" key="6">
    <source>
        <dbReference type="EMBL" id="KSU73884.1"/>
    </source>
</evidence>
<proteinExistence type="predicted"/>
<accession>A0A0V8IGH9</accession>
<dbReference type="PANTHER" id="PTHR30055:SF234">
    <property type="entry name" value="HTH-TYPE TRANSCRIPTIONAL REGULATOR BETI"/>
    <property type="match status" value="1"/>
</dbReference>
<keyword evidence="3" id="KW-0804">Transcription</keyword>
<dbReference type="InterPro" id="IPR050109">
    <property type="entry name" value="HTH-type_TetR-like_transc_reg"/>
</dbReference>
<evidence type="ECO:0000313" key="7">
    <source>
        <dbReference type="Proteomes" id="UP000053199"/>
    </source>
</evidence>
<gene>
    <name evidence="6" type="ORF">AS031_14435</name>
</gene>
<evidence type="ECO:0000259" key="5">
    <source>
        <dbReference type="PROSITE" id="PS50977"/>
    </source>
</evidence>
<organism evidence="6 7">
    <name type="scientific">Pseudarthrobacter enclensis</name>
    <dbReference type="NCBI Taxonomy" id="993070"/>
    <lineage>
        <taxon>Bacteria</taxon>
        <taxon>Bacillati</taxon>
        <taxon>Actinomycetota</taxon>
        <taxon>Actinomycetes</taxon>
        <taxon>Micrococcales</taxon>
        <taxon>Micrococcaceae</taxon>
        <taxon>Pseudarthrobacter</taxon>
    </lineage>
</organism>
<dbReference type="GO" id="GO:0003700">
    <property type="term" value="F:DNA-binding transcription factor activity"/>
    <property type="evidence" value="ECO:0007669"/>
    <property type="project" value="TreeGrafter"/>
</dbReference>
<sequence length="204" mass="21557">MPTVEPATRSTGRPVTIDPESVARVAMELFSRDGYENTSMEDIARAAGIGRKSLYRYFATKADLVWGGTEPAVEASVVQLEAGAAGRADDPLSALRQSVVAGAAALPDLAVTRARLRLIGTHRDLLNRSYEALGSQRDVTLEHLKAAGVPAATARYACAAFIGATFQAWLEWAAGNDPDPAPYLEAATAVVRLPQGHGSVGKQL</sequence>
<dbReference type="OrthoDB" id="116659at2"/>
<dbReference type="Proteomes" id="UP000053199">
    <property type="component" value="Unassembled WGS sequence"/>
</dbReference>
<comment type="caution">
    <text evidence="6">The sequence shown here is derived from an EMBL/GenBank/DDBJ whole genome shotgun (WGS) entry which is preliminary data.</text>
</comment>
<name>A0A0V8IGH9_9MICC</name>
<feature type="domain" description="HTH tetR-type" evidence="5">
    <location>
        <begin position="16"/>
        <end position="76"/>
    </location>
</feature>
<dbReference type="Pfam" id="PF00440">
    <property type="entry name" value="TetR_N"/>
    <property type="match status" value="1"/>
</dbReference>
<evidence type="ECO:0000256" key="1">
    <source>
        <dbReference type="ARBA" id="ARBA00023015"/>
    </source>
</evidence>
<dbReference type="PROSITE" id="PS50977">
    <property type="entry name" value="HTH_TETR_2"/>
    <property type="match status" value="1"/>
</dbReference>
<keyword evidence="7" id="KW-1185">Reference proteome</keyword>
<feature type="DNA-binding region" description="H-T-H motif" evidence="4">
    <location>
        <begin position="39"/>
        <end position="58"/>
    </location>
</feature>
<dbReference type="InterPro" id="IPR001647">
    <property type="entry name" value="HTH_TetR"/>
</dbReference>
<dbReference type="EMBL" id="LNQM01000007">
    <property type="protein sequence ID" value="KSU73884.1"/>
    <property type="molecule type" value="Genomic_DNA"/>
</dbReference>
<protein>
    <submittedName>
        <fullName evidence="6">TetR family transcriptional regulator</fullName>
    </submittedName>
</protein>
<evidence type="ECO:0000256" key="3">
    <source>
        <dbReference type="ARBA" id="ARBA00023163"/>
    </source>
</evidence>
<dbReference type="PRINTS" id="PR00455">
    <property type="entry name" value="HTHTETR"/>
</dbReference>
<dbReference type="RefSeq" id="WP_058268857.1">
    <property type="nucleotide sequence ID" value="NZ_FMAZ01000006.1"/>
</dbReference>